<dbReference type="Proteomes" id="UP000887116">
    <property type="component" value="Unassembled WGS sequence"/>
</dbReference>
<feature type="region of interest" description="Disordered" evidence="1">
    <location>
        <begin position="1"/>
        <end position="24"/>
    </location>
</feature>
<protein>
    <submittedName>
        <fullName evidence="2">Uncharacterized protein</fullName>
    </submittedName>
</protein>
<evidence type="ECO:0000256" key="1">
    <source>
        <dbReference type="SAM" id="MobiDB-lite"/>
    </source>
</evidence>
<dbReference type="OrthoDB" id="6076970at2759"/>
<accession>A0A8X6JCB1</accession>
<name>A0A8X6JCB1_TRICU</name>
<keyword evidence="3" id="KW-1185">Reference proteome</keyword>
<organism evidence="2 3">
    <name type="scientific">Trichonephila clavata</name>
    <name type="common">Joro spider</name>
    <name type="synonym">Nephila clavata</name>
    <dbReference type="NCBI Taxonomy" id="2740835"/>
    <lineage>
        <taxon>Eukaryota</taxon>
        <taxon>Metazoa</taxon>
        <taxon>Ecdysozoa</taxon>
        <taxon>Arthropoda</taxon>
        <taxon>Chelicerata</taxon>
        <taxon>Arachnida</taxon>
        <taxon>Araneae</taxon>
        <taxon>Araneomorphae</taxon>
        <taxon>Entelegynae</taxon>
        <taxon>Araneoidea</taxon>
        <taxon>Nephilidae</taxon>
        <taxon>Trichonephila</taxon>
    </lineage>
</organism>
<comment type="caution">
    <text evidence="2">The sequence shown here is derived from an EMBL/GenBank/DDBJ whole genome shotgun (WGS) entry which is preliminary data.</text>
</comment>
<reference evidence="2" key="1">
    <citation type="submission" date="2020-07" db="EMBL/GenBank/DDBJ databases">
        <title>Multicomponent nature underlies the extraordinary mechanical properties of spider dragline silk.</title>
        <authorList>
            <person name="Kono N."/>
            <person name="Nakamura H."/>
            <person name="Mori M."/>
            <person name="Yoshida Y."/>
            <person name="Ohtoshi R."/>
            <person name="Malay A.D."/>
            <person name="Moran D.A.P."/>
            <person name="Tomita M."/>
            <person name="Numata K."/>
            <person name="Arakawa K."/>
        </authorList>
    </citation>
    <scope>NUCLEOTIDE SEQUENCE</scope>
</reference>
<dbReference type="EMBL" id="BMAO01025231">
    <property type="protein sequence ID" value="GFR01311.1"/>
    <property type="molecule type" value="Genomic_DNA"/>
</dbReference>
<gene>
    <name evidence="2" type="ORF">TNCT_268921</name>
</gene>
<dbReference type="AlphaFoldDB" id="A0A8X6JCB1"/>
<evidence type="ECO:0000313" key="2">
    <source>
        <dbReference type="EMBL" id="GFR01311.1"/>
    </source>
</evidence>
<proteinExistence type="predicted"/>
<sequence>KTSGRSREPEQSTAVTMMKNEKDASSALKNGFNKQLESVAVTQV</sequence>
<feature type="compositionally biased region" description="Basic and acidic residues" evidence="1">
    <location>
        <begin position="1"/>
        <end position="10"/>
    </location>
</feature>
<evidence type="ECO:0000313" key="3">
    <source>
        <dbReference type="Proteomes" id="UP000887116"/>
    </source>
</evidence>
<feature type="non-terminal residue" evidence="2">
    <location>
        <position position="1"/>
    </location>
</feature>